<comment type="similarity">
    <text evidence="1">Belongs to the sirtuin family. Class I subfamily.</text>
</comment>
<keyword evidence="4" id="KW-0862">Zinc</keyword>
<dbReference type="STRING" id="42249.A0A317SEI6"/>
<dbReference type="Proteomes" id="UP000246991">
    <property type="component" value="Unassembled WGS sequence"/>
</dbReference>
<dbReference type="InterPro" id="IPR026590">
    <property type="entry name" value="Ssirtuin_cat_dom"/>
</dbReference>
<evidence type="ECO:0000256" key="1">
    <source>
        <dbReference type="ARBA" id="ARBA00006924"/>
    </source>
</evidence>
<dbReference type="GO" id="GO:0046872">
    <property type="term" value="F:metal ion binding"/>
    <property type="evidence" value="ECO:0007669"/>
    <property type="project" value="UniProtKB-KW"/>
</dbReference>
<evidence type="ECO:0000259" key="5">
    <source>
        <dbReference type="PROSITE" id="PS50305"/>
    </source>
</evidence>
<keyword evidence="3" id="KW-0520">NAD</keyword>
<protein>
    <submittedName>
        <fullName evidence="6">DHS-like NAD/FAD-binding domain-containing protein</fullName>
    </submittedName>
</protein>
<dbReference type="PROSITE" id="PS50305">
    <property type="entry name" value="SIRTUIN"/>
    <property type="match status" value="1"/>
</dbReference>
<feature type="domain" description="Deacetylase sirtuin-type" evidence="5">
    <location>
        <begin position="18"/>
        <end position="353"/>
    </location>
</feature>
<dbReference type="InterPro" id="IPR029035">
    <property type="entry name" value="DHS-like_NAD/FAD-binding_dom"/>
</dbReference>
<evidence type="ECO:0000256" key="4">
    <source>
        <dbReference type="PROSITE-ProRule" id="PRU00236"/>
    </source>
</evidence>
<keyword evidence="2" id="KW-0808">Transferase</keyword>
<accession>A0A317SEI6</accession>
<evidence type="ECO:0000313" key="7">
    <source>
        <dbReference type="Proteomes" id="UP000246991"/>
    </source>
</evidence>
<gene>
    <name evidence="6" type="ORF">C7212DRAFT_285705</name>
</gene>
<evidence type="ECO:0000256" key="3">
    <source>
        <dbReference type="ARBA" id="ARBA00023027"/>
    </source>
</evidence>
<feature type="binding site" evidence="4">
    <location>
        <position position="223"/>
    </location>
    <ligand>
        <name>Zn(2+)</name>
        <dbReference type="ChEBI" id="CHEBI:29105"/>
    </ligand>
</feature>
<dbReference type="PANTHER" id="PTHR11085:SF10">
    <property type="entry name" value="NAD-DEPENDENT PROTEIN DEACYLASE SIRTUIN-5, MITOCHONDRIAL-RELATED"/>
    <property type="match status" value="1"/>
</dbReference>
<sequence length="373" mass="40474">MVTPRIPYAIPFPPPPIRPRNATTLSAAVDAATNFLESRGLVILTGAGVSVESGLADYRGEKGTYRLNQTYRPIFYDEFAGNHEARKRRYWARSFLGWPAVEKAKPNRAHKSISILGELGVLSHVITQNVDSLHTCHPHLRTTELHGTLRTLTCLTCRSPYPRVEFQKTLAELNPKWAELLHTATEARISDDSHRREGGIMANPDGDADILGAPYTNFRYPPCPKCLDSNDIEVLVDEQGSHKPNGQLATNGVLKPSVTFFGESVAPEAKAEAEEIVDKCGGILIAGTSLAAYSAYRLAKASHDAGKGVGIVNLGGVRGDDLFFSREDRGKRLRVDFDVGDILEGVVKNFGGEVAEGEEGEAPLGRGGIVFVG</sequence>
<dbReference type="PANTHER" id="PTHR11085">
    <property type="entry name" value="NAD-DEPENDENT PROTEIN DEACYLASE SIRTUIN-5, MITOCHONDRIAL-RELATED"/>
    <property type="match status" value="1"/>
</dbReference>
<dbReference type="SUPFAM" id="SSF52467">
    <property type="entry name" value="DHS-like NAD/FAD-binding domain"/>
    <property type="match status" value="1"/>
</dbReference>
<dbReference type="InterPro" id="IPR003000">
    <property type="entry name" value="Sirtuin"/>
</dbReference>
<keyword evidence="7" id="KW-1185">Reference proteome</keyword>
<comment type="caution">
    <text evidence="6">The sequence shown here is derived from an EMBL/GenBank/DDBJ whole genome shotgun (WGS) entry which is preliminary data.</text>
</comment>
<dbReference type="InterPro" id="IPR050134">
    <property type="entry name" value="NAD-dep_sirtuin_deacylases"/>
</dbReference>
<proteinExistence type="inferred from homology"/>
<organism evidence="6 7">
    <name type="scientific">Tuber magnatum</name>
    <name type="common">white Piedmont truffle</name>
    <dbReference type="NCBI Taxonomy" id="42249"/>
    <lineage>
        <taxon>Eukaryota</taxon>
        <taxon>Fungi</taxon>
        <taxon>Dikarya</taxon>
        <taxon>Ascomycota</taxon>
        <taxon>Pezizomycotina</taxon>
        <taxon>Pezizomycetes</taxon>
        <taxon>Pezizales</taxon>
        <taxon>Tuberaceae</taxon>
        <taxon>Tuber</taxon>
    </lineage>
</organism>
<dbReference type="OrthoDB" id="424302at2759"/>
<feature type="binding site" evidence="4">
    <location>
        <position position="226"/>
    </location>
    <ligand>
        <name>Zn(2+)</name>
        <dbReference type="ChEBI" id="CHEBI:29105"/>
    </ligand>
</feature>
<dbReference type="InterPro" id="IPR026591">
    <property type="entry name" value="Sirtuin_cat_small_dom_sf"/>
</dbReference>
<feature type="active site" description="Proton acceptor" evidence="4">
    <location>
        <position position="146"/>
    </location>
</feature>
<dbReference type="Pfam" id="PF02146">
    <property type="entry name" value="SIR2"/>
    <property type="match status" value="1"/>
</dbReference>
<dbReference type="Gene3D" id="3.40.50.1220">
    <property type="entry name" value="TPP-binding domain"/>
    <property type="match status" value="1"/>
</dbReference>
<dbReference type="AlphaFoldDB" id="A0A317SEI6"/>
<reference evidence="6 7" key="1">
    <citation type="submission" date="2018-03" db="EMBL/GenBank/DDBJ databases">
        <title>Genomes of Pezizomycetes fungi and the evolution of truffles.</title>
        <authorList>
            <person name="Murat C."/>
            <person name="Payen T."/>
            <person name="Noel B."/>
            <person name="Kuo A."/>
            <person name="Martin F.M."/>
        </authorList>
    </citation>
    <scope>NUCLEOTIDE SEQUENCE [LARGE SCALE GENOMIC DNA]</scope>
    <source>
        <strain evidence="6">091103-1</strain>
    </source>
</reference>
<dbReference type="GO" id="GO:0017136">
    <property type="term" value="F:histone deacetylase activity, NAD-dependent"/>
    <property type="evidence" value="ECO:0007669"/>
    <property type="project" value="TreeGrafter"/>
</dbReference>
<feature type="binding site" evidence="4">
    <location>
        <position position="157"/>
    </location>
    <ligand>
        <name>Zn(2+)</name>
        <dbReference type="ChEBI" id="CHEBI:29105"/>
    </ligand>
</feature>
<evidence type="ECO:0000313" key="6">
    <source>
        <dbReference type="EMBL" id="PWW72854.1"/>
    </source>
</evidence>
<dbReference type="GO" id="GO:0070403">
    <property type="term" value="F:NAD+ binding"/>
    <property type="evidence" value="ECO:0007669"/>
    <property type="project" value="InterPro"/>
</dbReference>
<keyword evidence="4" id="KW-0479">Metal-binding</keyword>
<dbReference type="Gene3D" id="3.30.1600.10">
    <property type="entry name" value="SIR2/SIRT2 'Small Domain"/>
    <property type="match status" value="1"/>
</dbReference>
<feature type="binding site" evidence="4">
    <location>
        <position position="154"/>
    </location>
    <ligand>
        <name>Zn(2+)</name>
        <dbReference type="ChEBI" id="CHEBI:29105"/>
    </ligand>
</feature>
<name>A0A317SEI6_9PEZI</name>
<evidence type="ECO:0000256" key="2">
    <source>
        <dbReference type="ARBA" id="ARBA00022679"/>
    </source>
</evidence>
<dbReference type="EMBL" id="PYWC01000093">
    <property type="protein sequence ID" value="PWW72854.1"/>
    <property type="molecule type" value="Genomic_DNA"/>
</dbReference>